<sequence>MAAFGPGCSAVTEAGGNAGAGAQPRIRLEGIKEEDPVSATGQTVDFPRWDGGLKVKQESEELLTPCWETQCQEEEELLKTREAPCSGCGVPVLPEEPTPWDDPKAFLASFEQVGKACRWPKADWVSRLFPALAGEAKQAFEKMEVGDRGDYGKVKATILQRDAMRREKERQHFRRFCYREAEGPKGVCHHLQGLCHQWLKVEQHTKEQILEALILEQFLTILPPEMQTWVRARNPETCSQAVALAEEFLEKEKQKLQIPAPVEEQAMRISKEGQQEMEVRPAGREIKLESVEDASLLVSRKANENEWHPLQWDNEEKVEVRRITLGEAEQNFSQHWVVGEATANESKLRLEEYHSRGAVQSKPRETPMLHAGGLKDKRKNVCADCGKSFQWNSRLLIHRRLHTGEKPYKCIFCGKDFRRSAHLYQHHRIHTGEKPYKCADCGKSFNDKSTFLKHRRTHTGDKPYKCTSCGKSFIQSSHLSRHLRTHAGEKV</sequence>
<dbReference type="InterPro" id="IPR013087">
    <property type="entry name" value="Znf_C2H2_type"/>
</dbReference>
<dbReference type="PANTHER" id="PTHR23226">
    <property type="entry name" value="ZINC FINGER AND SCAN DOMAIN-CONTAINING"/>
    <property type="match status" value="1"/>
</dbReference>
<dbReference type="Pfam" id="PF00096">
    <property type="entry name" value="zf-C2H2"/>
    <property type="match status" value="2"/>
</dbReference>
<dbReference type="InterPro" id="IPR003309">
    <property type="entry name" value="SCAN_dom"/>
</dbReference>
<evidence type="ECO:0000256" key="7">
    <source>
        <dbReference type="SAM" id="MobiDB-lite"/>
    </source>
</evidence>
<dbReference type="SMART" id="SM00431">
    <property type="entry name" value="SCAN"/>
    <property type="match status" value="1"/>
</dbReference>
<dbReference type="Gene3D" id="3.30.160.60">
    <property type="entry name" value="Classic Zinc Finger"/>
    <property type="match status" value="4"/>
</dbReference>
<feature type="domain" description="SCAN box" evidence="9">
    <location>
        <begin position="170"/>
        <end position="252"/>
    </location>
</feature>
<evidence type="ECO:0000313" key="11">
    <source>
        <dbReference type="RefSeq" id="XP_072844493.1"/>
    </source>
</evidence>
<dbReference type="InterPro" id="IPR038269">
    <property type="entry name" value="SCAN_sf"/>
</dbReference>
<dbReference type="Pfam" id="PF02023">
    <property type="entry name" value="SCAN"/>
    <property type="match status" value="1"/>
</dbReference>
<feature type="domain" description="C2H2-type" evidence="8">
    <location>
        <begin position="380"/>
        <end position="407"/>
    </location>
</feature>
<evidence type="ECO:0000256" key="2">
    <source>
        <dbReference type="ARBA" id="ARBA00022737"/>
    </source>
</evidence>
<keyword evidence="10" id="KW-1185">Reference proteome</keyword>
<dbReference type="CDD" id="cd07936">
    <property type="entry name" value="SCAN"/>
    <property type="match status" value="1"/>
</dbReference>
<evidence type="ECO:0000313" key="10">
    <source>
        <dbReference type="Proteomes" id="UP001652642"/>
    </source>
</evidence>
<feature type="region of interest" description="Disordered" evidence="7">
    <location>
        <begin position="1"/>
        <end position="21"/>
    </location>
</feature>
<dbReference type="InterPro" id="IPR036236">
    <property type="entry name" value="Znf_C2H2_sf"/>
</dbReference>
<proteinExistence type="predicted"/>
<feature type="domain" description="C2H2-type" evidence="8">
    <location>
        <begin position="408"/>
        <end position="435"/>
    </location>
</feature>
<dbReference type="PROSITE" id="PS00028">
    <property type="entry name" value="ZINC_FINGER_C2H2_1"/>
    <property type="match status" value="4"/>
</dbReference>
<dbReference type="Proteomes" id="UP001652642">
    <property type="component" value="Chromosome 2"/>
</dbReference>
<dbReference type="PROSITE" id="PS50804">
    <property type="entry name" value="SCAN_BOX"/>
    <property type="match status" value="1"/>
</dbReference>
<organism evidence="10 11">
    <name type="scientific">Pogona vitticeps</name>
    <name type="common">central bearded dragon</name>
    <dbReference type="NCBI Taxonomy" id="103695"/>
    <lineage>
        <taxon>Eukaryota</taxon>
        <taxon>Metazoa</taxon>
        <taxon>Chordata</taxon>
        <taxon>Craniata</taxon>
        <taxon>Vertebrata</taxon>
        <taxon>Euteleostomi</taxon>
        <taxon>Lepidosauria</taxon>
        <taxon>Squamata</taxon>
        <taxon>Bifurcata</taxon>
        <taxon>Unidentata</taxon>
        <taxon>Episquamata</taxon>
        <taxon>Toxicofera</taxon>
        <taxon>Iguania</taxon>
        <taxon>Acrodonta</taxon>
        <taxon>Agamidae</taxon>
        <taxon>Amphibolurinae</taxon>
        <taxon>Pogona</taxon>
    </lineage>
</organism>
<accession>A0ABM5FGF4</accession>
<reference evidence="10" key="1">
    <citation type="submission" date="2025-05" db="UniProtKB">
        <authorList>
            <consortium name="RefSeq"/>
        </authorList>
    </citation>
    <scope>NUCLEOTIDE SEQUENCE [LARGE SCALE GENOMIC DNA]</scope>
</reference>
<gene>
    <name evidence="11" type="primary">LOC110091646</name>
</gene>
<dbReference type="GeneID" id="110091646"/>
<dbReference type="Gene3D" id="1.10.4020.10">
    <property type="entry name" value="DNA breaking-rejoining enzymes"/>
    <property type="match status" value="1"/>
</dbReference>
<keyword evidence="4" id="KW-0862">Zinc</keyword>
<name>A0ABM5FGF4_9SAUR</name>
<feature type="domain" description="C2H2-type" evidence="8">
    <location>
        <begin position="464"/>
        <end position="491"/>
    </location>
</feature>
<dbReference type="SMART" id="SM00355">
    <property type="entry name" value="ZnF_C2H2"/>
    <property type="match status" value="4"/>
</dbReference>
<keyword evidence="5" id="KW-0539">Nucleus</keyword>
<feature type="domain" description="C2H2-type" evidence="8">
    <location>
        <begin position="436"/>
        <end position="463"/>
    </location>
</feature>
<evidence type="ECO:0000256" key="4">
    <source>
        <dbReference type="ARBA" id="ARBA00022833"/>
    </source>
</evidence>
<dbReference type="PANTHER" id="PTHR23226:SF423">
    <property type="entry name" value="C2H2-TYPE DOMAIN-CONTAINING PROTEIN"/>
    <property type="match status" value="1"/>
</dbReference>
<reference evidence="11" key="2">
    <citation type="submission" date="2025-08" db="UniProtKB">
        <authorList>
            <consortium name="RefSeq"/>
        </authorList>
    </citation>
    <scope>IDENTIFICATION</scope>
</reference>
<dbReference type="RefSeq" id="XP_072844493.1">
    <property type="nucleotide sequence ID" value="XM_072988392.1"/>
</dbReference>
<evidence type="ECO:0000256" key="1">
    <source>
        <dbReference type="ARBA" id="ARBA00022723"/>
    </source>
</evidence>
<keyword evidence="3 6" id="KW-0863">Zinc-finger</keyword>
<dbReference type="PROSITE" id="PS50157">
    <property type="entry name" value="ZINC_FINGER_C2H2_2"/>
    <property type="match status" value="4"/>
</dbReference>
<evidence type="ECO:0000256" key="6">
    <source>
        <dbReference type="PROSITE-ProRule" id="PRU00042"/>
    </source>
</evidence>
<keyword evidence="1" id="KW-0479">Metal-binding</keyword>
<evidence type="ECO:0000256" key="3">
    <source>
        <dbReference type="ARBA" id="ARBA00022771"/>
    </source>
</evidence>
<dbReference type="SUPFAM" id="SSF57667">
    <property type="entry name" value="beta-beta-alpha zinc fingers"/>
    <property type="match status" value="2"/>
</dbReference>
<evidence type="ECO:0000256" key="5">
    <source>
        <dbReference type="ARBA" id="ARBA00023242"/>
    </source>
</evidence>
<keyword evidence="2" id="KW-0677">Repeat</keyword>
<dbReference type="SUPFAM" id="SSF47353">
    <property type="entry name" value="Retrovirus capsid dimerization domain-like"/>
    <property type="match status" value="1"/>
</dbReference>
<evidence type="ECO:0000259" key="8">
    <source>
        <dbReference type="PROSITE" id="PS50157"/>
    </source>
</evidence>
<protein>
    <submittedName>
        <fullName evidence="11">Zinc finger and SCAN domain-containing protein 9-like</fullName>
    </submittedName>
</protein>
<evidence type="ECO:0000259" key="9">
    <source>
        <dbReference type="PROSITE" id="PS50804"/>
    </source>
</evidence>